<name>A0A0R0M417_9MICR</name>
<accession>A0A0R0M417</accession>
<protein>
    <submittedName>
        <fullName evidence="2">Uncharacterized protein</fullName>
    </submittedName>
</protein>
<organism evidence="2 3">
    <name type="scientific">Pseudoloma neurophilia</name>
    <dbReference type="NCBI Taxonomy" id="146866"/>
    <lineage>
        <taxon>Eukaryota</taxon>
        <taxon>Fungi</taxon>
        <taxon>Fungi incertae sedis</taxon>
        <taxon>Microsporidia</taxon>
        <taxon>Pseudoloma</taxon>
    </lineage>
</organism>
<dbReference type="Proteomes" id="UP000051530">
    <property type="component" value="Unassembled WGS sequence"/>
</dbReference>
<feature type="region of interest" description="Disordered" evidence="1">
    <location>
        <begin position="378"/>
        <end position="404"/>
    </location>
</feature>
<gene>
    <name evidence="2" type="ORF">M153_317000710</name>
</gene>
<sequence length="779" mass="89428">MFYIDDGKIFYCSRNKLITYELPHDFADKLIEDGTKTGDFITIETRPGEVNKENTDISKNEAIKDTSLSGLSGLFESQEKSTCQIFDTVNSASFKKISENDYDSDITAITKVGSKLAVGTFSGDLYFDNNKIASLGLAITSLSSDQSYFLLGTDSGVIQLYENGHIIYKHTHTSPINQVYFSANKEIYVHDKMSRLVIIKPNLSGNNKKDSKGREIFTEEKNQYDNLEKPFVFYKHLFIADKKVLYAKTKNNFSSLINLKEEIIDFCFSETGGILFILEKFTIKVIDFYSYKMIREIDIRTDENGKISFYNNVIFFTNERLNAIPNVLNRNELFHEPRRIVFEENKHIIRINPELPESDDQVADYAVELFNKQPKAPTRVVYSDDESDAVETAIPQPPSRQTTTRYQVSDDYNLDDLHSDDLPIPPTNARARVFDIGPRETNILDFSSDEDYVSEKEPKAVFKPQIKPGVTFYGDVNQPGTISQTQPFKSYIIAEGNIKLLRYNDIGFILLKKGSVALFEFIFHDSMRSSFTINCKNHSRIADFSDHGAVLCSDEHISLYEESYKKWTKTITQLLSENLPTTTVLSNLKKSDDKDAQKHIGIVPKAVRITNLIYLLLSDHTNDTLLVLYKSGKVKNIFDIPSVNMFEVQNDIFCFLQKSQLTIHKKDDIKTLSLNGPVNFLHIEENQIYYGNSQYLYKMTNNMSERIFKIEKRCILTIIKNNIVILNNLLPVPDVEFLRIETSQDEQEESLLKNETQTAEPILQFDHLPKKVRKFNPFD</sequence>
<comment type="caution">
    <text evidence="2">The sequence shown here is derived from an EMBL/GenBank/DDBJ whole genome shotgun (WGS) entry which is preliminary data.</text>
</comment>
<dbReference type="SUPFAM" id="SSF50978">
    <property type="entry name" value="WD40 repeat-like"/>
    <property type="match status" value="1"/>
</dbReference>
<evidence type="ECO:0000256" key="1">
    <source>
        <dbReference type="SAM" id="MobiDB-lite"/>
    </source>
</evidence>
<dbReference type="AlphaFoldDB" id="A0A0R0M417"/>
<evidence type="ECO:0000313" key="3">
    <source>
        <dbReference type="Proteomes" id="UP000051530"/>
    </source>
</evidence>
<reference evidence="2 3" key="1">
    <citation type="submission" date="2015-07" db="EMBL/GenBank/DDBJ databases">
        <title>The genome of Pseudoloma neurophilia, a relevant intracellular parasite of the zebrafish.</title>
        <authorList>
            <person name="Ndikumana S."/>
            <person name="Pelin A."/>
            <person name="Sanders J."/>
            <person name="Corradi N."/>
        </authorList>
    </citation>
    <scope>NUCLEOTIDE SEQUENCE [LARGE SCALE GENOMIC DNA]</scope>
    <source>
        <strain evidence="2 3">MK1</strain>
    </source>
</reference>
<evidence type="ECO:0000313" key="2">
    <source>
        <dbReference type="EMBL" id="KRH94260.1"/>
    </source>
</evidence>
<keyword evidence="3" id="KW-1185">Reference proteome</keyword>
<dbReference type="OrthoDB" id="2190823at2759"/>
<dbReference type="InterPro" id="IPR036322">
    <property type="entry name" value="WD40_repeat_dom_sf"/>
</dbReference>
<dbReference type="EMBL" id="LGUB01000105">
    <property type="protein sequence ID" value="KRH94260.1"/>
    <property type="molecule type" value="Genomic_DNA"/>
</dbReference>
<proteinExistence type="predicted"/>
<dbReference type="VEuPathDB" id="MicrosporidiaDB:M153_317000710"/>